<gene>
    <name evidence="3" type="primary">TTC7B</name>
    <name evidence="3" type="ORF">TNIN_103361</name>
</gene>
<evidence type="ECO:0000313" key="4">
    <source>
        <dbReference type="Proteomes" id="UP000886998"/>
    </source>
</evidence>
<evidence type="ECO:0000256" key="1">
    <source>
        <dbReference type="SAM" id="MobiDB-lite"/>
    </source>
</evidence>
<dbReference type="EMBL" id="BMAV01015814">
    <property type="protein sequence ID" value="GFY66087.1"/>
    <property type="molecule type" value="Genomic_DNA"/>
</dbReference>
<dbReference type="InterPro" id="IPR051722">
    <property type="entry name" value="Endocytosis_PI4K-reg_protein"/>
</dbReference>
<keyword evidence="4" id="KW-1185">Reference proteome</keyword>
<feature type="region of interest" description="Disordered" evidence="1">
    <location>
        <begin position="152"/>
        <end position="175"/>
    </location>
</feature>
<feature type="non-terminal residue" evidence="3">
    <location>
        <position position="1"/>
    </location>
</feature>
<dbReference type="AlphaFoldDB" id="A0A8X6Y5V8"/>
<dbReference type="OrthoDB" id="29013at2759"/>
<protein>
    <submittedName>
        <fullName evidence="3">Tetratricopeptide repeat protein 7B</fullName>
    </submittedName>
</protein>
<dbReference type="GO" id="GO:0046854">
    <property type="term" value="P:phosphatidylinositol phosphate biosynthetic process"/>
    <property type="evidence" value="ECO:0007669"/>
    <property type="project" value="TreeGrafter"/>
</dbReference>
<dbReference type="GO" id="GO:0072659">
    <property type="term" value="P:protein localization to plasma membrane"/>
    <property type="evidence" value="ECO:0007669"/>
    <property type="project" value="TreeGrafter"/>
</dbReference>
<name>A0A8X6Y5V8_9ARAC</name>
<evidence type="ECO:0000259" key="2">
    <source>
        <dbReference type="Pfam" id="PF19440"/>
    </source>
</evidence>
<dbReference type="Proteomes" id="UP000886998">
    <property type="component" value="Unassembled WGS sequence"/>
</dbReference>
<sequence length="271" mass="30053">VLVNFLIGECKLEQFLEENPPIETNIQKAKTGLTEAKRYLQTCISEQGAKLNVMRDAHLLLAKLLYSQGLYEDAISHLNKGGLDSLTEKQLSNRIMKVVAESFAVKGLCLEKIPLPTTSKFKTAEREEQVLQALVKSGDLALRYLQEMERTQGNTGGTVPQLMSGANPPSSGSPLPPNTEYRIGPILETALQRAPILYIKNNKLSNAIEQYRKVLSSVETSSTQSLRQTMARQLAEVLLRGVSEKNYVNFGFKREGKKSRSFGTPKVPGEK</sequence>
<feature type="domain" description="Tetratricopeptide repeat protein 7 N-terminal" evidence="2">
    <location>
        <begin position="3"/>
        <end position="249"/>
    </location>
</feature>
<dbReference type="PANTHER" id="PTHR23083">
    <property type="entry name" value="TETRATRICOPEPTIDE REPEAT PROTEIN, TPR"/>
    <property type="match status" value="1"/>
</dbReference>
<feature type="compositionally biased region" description="Low complexity" evidence="1">
    <location>
        <begin position="164"/>
        <end position="173"/>
    </location>
</feature>
<proteinExistence type="predicted"/>
<dbReference type="InterPro" id="IPR045819">
    <property type="entry name" value="TTC7_N"/>
</dbReference>
<organism evidence="3 4">
    <name type="scientific">Trichonephila inaurata madagascariensis</name>
    <dbReference type="NCBI Taxonomy" id="2747483"/>
    <lineage>
        <taxon>Eukaryota</taxon>
        <taxon>Metazoa</taxon>
        <taxon>Ecdysozoa</taxon>
        <taxon>Arthropoda</taxon>
        <taxon>Chelicerata</taxon>
        <taxon>Arachnida</taxon>
        <taxon>Araneae</taxon>
        <taxon>Araneomorphae</taxon>
        <taxon>Entelegynae</taxon>
        <taxon>Araneoidea</taxon>
        <taxon>Nephilidae</taxon>
        <taxon>Trichonephila</taxon>
        <taxon>Trichonephila inaurata</taxon>
    </lineage>
</organism>
<dbReference type="PANTHER" id="PTHR23083:SF464">
    <property type="entry name" value="TETRATRICOPEPTIDE REPEAT DOMAIN 7, ISOFORM A"/>
    <property type="match status" value="1"/>
</dbReference>
<evidence type="ECO:0000313" key="3">
    <source>
        <dbReference type="EMBL" id="GFY66087.1"/>
    </source>
</evidence>
<dbReference type="Pfam" id="PF19440">
    <property type="entry name" value="TTC7_N"/>
    <property type="match status" value="1"/>
</dbReference>
<comment type="caution">
    <text evidence="3">The sequence shown here is derived from an EMBL/GenBank/DDBJ whole genome shotgun (WGS) entry which is preliminary data.</text>
</comment>
<dbReference type="GO" id="GO:0005886">
    <property type="term" value="C:plasma membrane"/>
    <property type="evidence" value="ECO:0007669"/>
    <property type="project" value="TreeGrafter"/>
</dbReference>
<accession>A0A8X6Y5V8</accession>
<reference evidence="3" key="1">
    <citation type="submission" date="2020-08" db="EMBL/GenBank/DDBJ databases">
        <title>Multicomponent nature underlies the extraordinary mechanical properties of spider dragline silk.</title>
        <authorList>
            <person name="Kono N."/>
            <person name="Nakamura H."/>
            <person name="Mori M."/>
            <person name="Yoshida Y."/>
            <person name="Ohtoshi R."/>
            <person name="Malay A.D."/>
            <person name="Moran D.A.P."/>
            <person name="Tomita M."/>
            <person name="Numata K."/>
            <person name="Arakawa K."/>
        </authorList>
    </citation>
    <scope>NUCLEOTIDE SEQUENCE</scope>
</reference>